<accession>A0A562K2N4</accession>
<protein>
    <submittedName>
        <fullName evidence="1">Uncharacterized protein</fullName>
    </submittedName>
</protein>
<reference evidence="1 2" key="1">
    <citation type="journal article" date="2015" name="Stand. Genomic Sci.">
        <title>Genomic Encyclopedia of Bacterial and Archaeal Type Strains, Phase III: the genomes of soil and plant-associated and newly described type strains.</title>
        <authorList>
            <person name="Whitman W.B."/>
            <person name="Woyke T."/>
            <person name="Klenk H.P."/>
            <person name="Zhou Y."/>
            <person name="Lilburn T.G."/>
            <person name="Beck B.J."/>
            <person name="De Vos P."/>
            <person name="Vandamme P."/>
            <person name="Eisen J.A."/>
            <person name="Garrity G."/>
            <person name="Hugenholtz P."/>
            <person name="Kyrpides N.C."/>
        </authorList>
    </citation>
    <scope>NUCLEOTIDE SEQUENCE [LARGE SCALE GENOMIC DNA]</scope>
    <source>
        <strain evidence="1 2">CGMCC 1.10115</strain>
    </source>
</reference>
<evidence type="ECO:0000313" key="1">
    <source>
        <dbReference type="EMBL" id="TWH89687.1"/>
    </source>
</evidence>
<comment type="caution">
    <text evidence="1">The sequence shown here is derived from an EMBL/GenBank/DDBJ whole genome shotgun (WGS) entry which is preliminary data.</text>
</comment>
<dbReference type="Proteomes" id="UP000318667">
    <property type="component" value="Unassembled WGS sequence"/>
</dbReference>
<dbReference type="EMBL" id="VLKI01000002">
    <property type="protein sequence ID" value="TWH89687.1"/>
    <property type="molecule type" value="Genomic_DNA"/>
</dbReference>
<proteinExistence type="predicted"/>
<evidence type="ECO:0000313" key="2">
    <source>
        <dbReference type="Proteomes" id="UP000318667"/>
    </source>
</evidence>
<sequence>MLNPFYKLKVYWHLFQKVHYELLIIGCLEDDLKDKYLKKALYHKEKAFQ</sequence>
<gene>
    <name evidence="1" type="ORF">IQ19_00930</name>
</gene>
<name>A0A562K2N4_9BACI</name>
<dbReference type="AlphaFoldDB" id="A0A562K2N4"/>
<organism evidence="1 2">
    <name type="scientific">Cytobacillus oceanisediminis</name>
    <dbReference type="NCBI Taxonomy" id="665099"/>
    <lineage>
        <taxon>Bacteria</taxon>
        <taxon>Bacillati</taxon>
        <taxon>Bacillota</taxon>
        <taxon>Bacilli</taxon>
        <taxon>Bacillales</taxon>
        <taxon>Bacillaceae</taxon>
        <taxon>Cytobacillus</taxon>
    </lineage>
</organism>
<keyword evidence="2" id="KW-1185">Reference proteome</keyword>